<feature type="domain" description="ThiI ferredoxin-like" evidence="5">
    <location>
        <begin position="6"/>
        <end position="65"/>
    </location>
</feature>
<comment type="catalytic activity">
    <reaction evidence="3">
        <text>[ThiS sulfur-carrier protein]-C-terminal Gly-Gly-AMP + S-sulfanyl-L-cysteinyl-[cysteine desulfurase] + AH2 = [ThiS sulfur-carrier protein]-C-terminal-Gly-aminoethanethioate + L-cysteinyl-[cysteine desulfurase] + A + AMP + 2 H(+)</text>
        <dbReference type="Rhea" id="RHEA:43340"/>
        <dbReference type="Rhea" id="RHEA-COMP:12157"/>
        <dbReference type="Rhea" id="RHEA-COMP:12158"/>
        <dbReference type="Rhea" id="RHEA-COMP:12910"/>
        <dbReference type="Rhea" id="RHEA-COMP:19908"/>
        <dbReference type="ChEBI" id="CHEBI:13193"/>
        <dbReference type="ChEBI" id="CHEBI:15378"/>
        <dbReference type="ChEBI" id="CHEBI:17499"/>
        <dbReference type="ChEBI" id="CHEBI:29950"/>
        <dbReference type="ChEBI" id="CHEBI:61963"/>
        <dbReference type="ChEBI" id="CHEBI:90618"/>
        <dbReference type="ChEBI" id="CHEBI:232372"/>
        <dbReference type="ChEBI" id="CHEBI:456215"/>
    </reaction>
</comment>
<dbReference type="HAMAP" id="MF_00021">
    <property type="entry name" value="ThiI"/>
    <property type="match status" value="1"/>
</dbReference>
<gene>
    <name evidence="3" type="primary">thiI</name>
    <name evidence="6" type="ORF">BJBARM4_0965</name>
</gene>
<dbReference type="GO" id="GO:0002937">
    <property type="term" value="P:tRNA 4-thiouridine biosynthesis"/>
    <property type="evidence" value="ECO:0007669"/>
    <property type="project" value="TreeGrafter"/>
</dbReference>
<evidence type="ECO:0000256" key="3">
    <source>
        <dbReference type="HAMAP-Rule" id="MF_00021"/>
    </source>
</evidence>
<keyword evidence="3" id="KW-0808">Transferase</keyword>
<dbReference type="PANTHER" id="PTHR43209">
    <property type="entry name" value="TRNA SULFURTRANSFERASE"/>
    <property type="match status" value="1"/>
</dbReference>
<feature type="binding site" evidence="3">
    <location>
        <position position="245"/>
    </location>
    <ligand>
        <name>ATP</name>
        <dbReference type="ChEBI" id="CHEBI:30616"/>
    </ligand>
</feature>
<comment type="catalytic activity">
    <reaction evidence="3">
        <text>[ThiI sulfur-carrier protein]-S-sulfanyl-L-cysteine + a uridine in tRNA + 2 reduced [2Fe-2S]-[ferredoxin] + ATP + H(+) = [ThiI sulfur-carrier protein]-L-cysteine + a 4-thiouridine in tRNA + 2 oxidized [2Fe-2S]-[ferredoxin] + AMP + diphosphate</text>
        <dbReference type="Rhea" id="RHEA:24176"/>
        <dbReference type="Rhea" id="RHEA-COMP:10000"/>
        <dbReference type="Rhea" id="RHEA-COMP:10001"/>
        <dbReference type="Rhea" id="RHEA-COMP:13337"/>
        <dbReference type="Rhea" id="RHEA-COMP:13338"/>
        <dbReference type="Rhea" id="RHEA-COMP:13339"/>
        <dbReference type="Rhea" id="RHEA-COMP:13340"/>
        <dbReference type="ChEBI" id="CHEBI:15378"/>
        <dbReference type="ChEBI" id="CHEBI:29950"/>
        <dbReference type="ChEBI" id="CHEBI:30616"/>
        <dbReference type="ChEBI" id="CHEBI:33019"/>
        <dbReference type="ChEBI" id="CHEBI:33737"/>
        <dbReference type="ChEBI" id="CHEBI:33738"/>
        <dbReference type="ChEBI" id="CHEBI:61963"/>
        <dbReference type="ChEBI" id="CHEBI:65315"/>
        <dbReference type="ChEBI" id="CHEBI:136798"/>
        <dbReference type="ChEBI" id="CHEBI:456215"/>
        <dbReference type="EC" id="2.8.1.4"/>
    </reaction>
</comment>
<dbReference type="InterPro" id="IPR020536">
    <property type="entry name" value="ThiI_AANH"/>
</dbReference>
<dbReference type="SUPFAM" id="SSF52402">
    <property type="entry name" value="Adenine nucleotide alpha hydrolases-like"/>
    <property type="match status" value="1"/>
</dbReference>
<dbReference type="Pfam" id="PF22025">
    <property type="entry name" value="ThiI_fer"/>
    <property type="match status" value="1"/>
</dbReference>
<accession>D2EGR3</accession>
<comment type="similarity">
    <text evidence="3">Belongs to the ThiI family.</text>
</comment>
<dbReference type="Proteomes" id="UP000009375">
    <property type="component" value="Unassembled WGS sequence"/>
</dbReference>
<dbReference type="GO" id="GO:0009228">
    <property type="term" value="P:thiamine biosynthetic process"/>
    <property type="evidence" value="ECO:0007669"/>
    <property type="project" value="UniProtKB-KW"/>
</dbReference>
<keyword evidence="3" id="KW-0784">Thiamine biosynthesis</keyword>
<dbReference type="InterPro" id="IPR014729">
    <property type="entry name" value="Rossmann-like_a/b/a_fold"/>
</dbReference>
<dbReference type="SUPFAM" id="SSF143437">
    <property type="entry name" value="THUMP domain-like"/>
    <property type="match status" value="1"/>
</dbReference>
<comment type="pathway">
    <text evidence="3">Cofactor biosynthesis; thiamine diphosphate biosynthesis.</text>
</comment>
<dbReference type="Gene3D" id="3.40.50.620">
    <property type="entry name" value="HUPs"/>
    <property type="match status" value="1"/>
</dbReference>
<dbReference type="GO" id="GO:0052837">
    <property type="term" value="P:thiazole biosynthetic process"/>
    <property type="evidence" value="ECO:0007669"/>
    <property type="project" value="TreeGrafter"/>
</dbReference>
<keyword evidence="1 3" id="KW-0547">Nucleotide-binding</keyword>
<dbReference type="InterPro" id="IPR003720">
    <property type="entry name" value="tRNA_STrfase"/>
</dbReference>
<reference evidence="6 7" key="1">
    <citation type="journal article" date="2010" name="Proc. Natl. Acad. Sci. U.S.A.">
        <title>Enigmatic, ultrasmall, uncultivated Archaea.</title>
        <authorList>
            <person name="Baker B.J."/>
            <person name="Comolli L.R."/>
            <person name="Dick G.J."/>
            <person name="Hauser L.J."/>
            <person name="Hyatt D."/>
            <person name="Dill B.D."/>
            <person name="Land M.L."/>
            <person name="Verberkmoes N.C."/>
            <person name="Hettich R.L."/>
            <person name="Banfield J.F."/>
        </authorList>
    </citation>
    <scope>NUCLEOTIDE SEQUENCE [LARGE SCALE GENOMIC DNA]</scope>
</reference>
<organism evidence="6 7">
    <name type="scientific">Candidatus Parvarchaeum acidiphilum ARMAN-4</name>
    <dbReference type="NCBI Taxonomy" id="662760"/>
    <lineage>
        <taxon>Archaea</taxon>
        <taxon>Candidatus Parvarchaeota</taxon>
        <taxon>Candidatus Parvarchaeum</taxon>
    </lineage>
</organism>
<evidence type="ECO:0000259" key="5">
    <source>
        <dbReference type="Pfam" id="PF22025"/>
    </source>
</evidence>
<comment type="subcellular location">
    <subcellularLocation>
        <location evidence="3">Cytoplasm</location>
    </subcellularLocation>
</comment>
<comment type="function">
    <text evidence="3">Catalyzes the ATP-dependent transfer of a sulfur to tRNA to produce 4-thiouridine in position 8 of tRNAs, which functions as a near-UV photosensor. Also catalyzes the transfer of sulfur to the sulfur carrier protein ThiS, forming ThiS-thiocarboxylate. This is a step in the synthesis of thiazole, in the thiamine biosynthesis pathway. The sulfur is donated as persulfide by IscS.</text>
</comment>
<feature type="binding site" evidence="3">
    <location>
        <begin position="164"/>
        <end position="165"/>
    </location>
    <ligand>
        <name>ATP</name>
        <dbReference type="ChEBI" id="CHEBI:30616"/>
    </ligand>
</feature>
<keyword evidence="2 3" id="KW-0067">ATP-binding</keyword>
<feature type="binding site" evidence="3">
    <location>
        <position position="276"/>
    </location>
    <ligand>
        <name>ATP</name>
        <dbReference type="ChEBI" id="CHEBI:30616"/>
    </ligand>
</feature>
<name>D2EGR3_PARA4</name>
<comment type="caution">
    <text evidence="3">Lacks conserved residue(s) required for the propagation of feature annotation.</text>
</comment>
<sequence length="366" mass="41512">MKKILSIHYDEIALKGKQRGYFQGLLVKNLKNKVDKPIKALESRLILEDYDVEDITKIKFTPGVAWISEAYIIERNEENLIKLIDNIIGKNKNLNIDVKRVDKTYKKTSLKLKEELAKQLQLRFDKAGKKLRVEIMPDSFIINYNIEKGIGGLPVGSSGRLLSLFSGGIDSAIAPLEMMKRGSKVDLLHIYALNSPDFALESKISTIANKLSTVEQGLNLYLIPFHYFSVAALKIEKRYELVLFKRFLLKLAEEISKEKGYMAIVTGDALSQVASQTIENINAISFGIDLPVFRPFIGYNKSEIIDKSIKYGFYELSIEEYKDCCSIVSNNPATKSTPETIKKLEETIDLKKVINDSLKELKIVKF</sequence>
<keyword evidence="3" id="KW-0963">Cytoplasm</keyword>
<feature type="domain" description="Thil AANH" evidence="4">
    <location>
        <begin position="156"/>
        <end position="350"/>
    </location>
</feature>
<evidence type="ECO:0000313" key="6">
    <source>
        <dbReference type="EMBL" id="EEZ92441.1"/>
    </source>
</evidence>
<dbReference type="GO" id="GO:0140741">
    <property type="term" value="F:tRNA-uracil-4 sulfurtransferase activity"/>
    <property type="evidence" value="ECO:0007669"/>
    <property type="project" value="UniProtKB-EC"/>
</dbReference>
<dbReference type="PANTHER" id="PTHR43209:SF1">
    <property type="entry name" value="TRNA SULFURTRANSFERASE"/>
    <property type="match status" value="1"/>
</dbReference>
<dbReference type="InterPro" id="IPR050102">
    <property type="entry name" value="tRNA_sulfurtransferase_ThiI"/>
</dbReference>
<dbReference type="Gene3D" id="3.30.2130.30">
    <property type="match status" value="1"/>
</dbReference>
<dbReference type="GO" id="GO:0005524">
    <property type="term" value="F:ATP binding"/>
    <property type="evidence" value="ECO:0007669"/>
    <property type="project" value="UniProtKB-UniRule"/>
</dbReference>
<dbReference type="EC" id="2.8.1.4" evidence="3"/>
<evidence type="ECO:0000256" key="2">
    <source>
        <dbReference type="ARBA" id="ARBA00022840"/>
    </source>
</evidence>
<dbReference type="UniPathway" id="UPA00060"/>
<dbReference type="GO" id="GO:0004810">
    <property type="term" value="F:CCA tRNA nucleotidyltransferase activity"/>
    <property type="evidence" value="ECO:0007669"/>
    <property type="project" value="InterPro"/>
</dbReference>
<dbReference type="InterPro" id="IPR054173">
    <property type="entry name" value="ThiI_fer"/>
</dbReference>
<evidence type="ECO:0000259" key="4">
    <source>
        <dbReference type="Pfam" id="PF02568"/>
    </source>
</evidence>
<dbReference type="GO" id="GO:0005829">
    <property type="term" value="C:cytosol"/>
    <property type="evidence" value="ECO:0007669"/>
    <property type="project" value="TreeGrafter"/>
</dbReference>
<evidence type="ECO:0000313" key="7">
    <source>
        <dbReference type="Proteomes" id="UP000009375"/>
    </source>
</evidence>
<dbReference type="AlphaFoldDB" id="D2EGR3"/>
<feature type="binding site" evidence="3">
    <location>
        <position position="267"/>
    </location>
    <ligand>
        <name>ATP</name>
        <dbReference type="ChEBI" id="CHEBI:30616"/>
    </ligand>
</feature>
<evidence type="ECO:0000256" key="1">
    <source>
        <dbReference type="ARBA" id="ARBA00022741"/>
    </source>
</evidence>
<dbReference type="GO" id="GO:0009229">
    <property type="term" value="P:thiamine diphosphate biosynthetic process"/>
    <property type="evidence" value="ECO:0007669"/>
    <property type="project" value="UniProtKB-UniRule"/>
</dbReference>
<proteinExistence type="inferred from homology"/>
<protein>
    <recommendedName>
        <fullName evidence="3">Probable tRNA sulfurtransferase</fullName>
        <ecNumber evidence="3">2.8.1.4</ecNumber>
    </recommendedName>
    <alternativeName>
        <fullName evidence="3">Sulfur carrier protein ThiS sulfurtransferase</fullName>
    </alternativeName>
    <alternativeName>
        <fullName evidence="3">Thiamine biosynthesis protein ThiI</fullName>
    </alternativeName>
    <alternativeName>
        <fullName evidence="3">tRNA 4-thiouridine synthase</fullName>
    </alternativeName>
</protein>
<dbReference type="EMBL" id="GG730078">
    <property type="protein sequence ID" value="EEZ92441.1"/>
    <property type="molecule type" value="Genomic_DNA"/>
</dbReference>
<dbReference type="Pfam" id="PF02568">
    <property type="entry name" value="ThiI"/>
    <property type="match status" value="1"/>
</dbReference>